<feature type="compositionally biased region" description="Basic and acidic residues" evidence="1">
    <location>
        <begin position="190"/>
        <end position="199"/>
    </location>
</feature>
<evidence type="ECO:0000313" key="3">
    <source>
        <dbReference type="EMBL" id="PHH81418.1"/>
    </source>
</evidence>
<feature type="signal peptide" evidence="2">
    <location>
        <begin position="1"/>
        <end position="17"/>
    </location>
</feature>
<feature type="compositionally biased region" description="Low complexity" evidence="1">
    <location>
        <begin position="68"/>
        <end position="101"/>
    </location>
</feature>
<organism evidence="3 4">
    <name type="scientific">Ophiocordyceps australis</name>
    <dbReference type="NCBI Taxonomy" id="1399860"/>
    <lineage>
        <taxon>Eukaryota</taxon>
        <taxon>Fungi</taxon>
        <taxon>Dikarya</taxon>
        <taxon>Ascomycota</taxon>
        <taxon>Pezizomycotina</taxon>
        <taxon>Sordariomycetes</taxon>
        <taxon>Hypocreomycetidae</taxon>
        <taxon>Hypocreales</taxon>
        <taxon>Ophiocordycipitaceae</taxon>
        <taxon>Ophiocordyceps</taxon>
    </lineage>
</organism>
<feature type="compositionally biased region" description="Low complexity" evidence="1">
    <location>
        <begin position="154"/>
        <end position="169"/>
    </location>
</feature>
<dbReference type="Proteomes" id="UP000224854">
    <property type="component" value="Unassembled WGS sequence"/>
</dbReference>
<keyword evidence="4" id="KW-1185">Reference proteome</keyword>
<name>A0A2C5YTI1_9HYPO</name>
<feature type="chain" id="PRO_5012134985" evidence="2">
    <location>
        <begin position="18"/>
        <end position="209"/>
    </location>
</feature>
<protein>
    <submittedName>
        <fullName evidence="3">Uncharacterized protein</fullName>
    </submittedName>
</protein>
<proteinExistence type="predicted"/>
<dbReference type="OrthoDB" id="10657095at2759"/>
<gene>
    <name evidence="3" type="ORF">CDD82_850</name>
</gene>
<evidence type="ECO:0000313" key="4">
    <source>
        <dbReference type="Proteomes" id="UP000224854"/>
    </source>
</evidence>
<feature type="region of interest" description="Disordered" evidence="1">
    <location>
        <begin position="34"/>
        <end position="209"/>
    </location>
</feature>
<reference evidence="3 4" key="1">
    <citation type="submission" date="2017-06" db="EMBL/GenBank/DDBJ databases">
        <title>Ant-infecting Ophiocordyceps genomes reveal a high diversity of potential behavioral manipulation genes and a possible major role for enterotoxins.</title>
        <authorList>
            <person name="De Bekker C."/>
            <person name="Evans H.C."/>
            <person name="Brachmann A."/>
            <person name="Hughes D.P."/>
        </authorList>
    </citation>
    <scope>NUCLEOTIDE SEQUENCE [LARGE SCALE GENOMIC DNA]</scope>
    <source>
        <strain evidence="3 4">1348a</strain>
    </source>
</reference>
<feature type="compositionally biased region" description="Low complexity" evidence="1">
    <location>
        <begin position="176"/>
        <end position="188"/>
    </location>
</feature>
<comment type="caution">
    <text evidence="3">The sequence shown here is derived from an EMBL/GenBank/DDBJ whole genome shotgun (WGS) entry which is preliminary data.</text>
</comment>
<accession>A0A2C5YTI1</accession>
<keyword evidence="2" id="KW-0732">Signal</keyword>
<evidence type="ECO:0000256" key="2">
    <source>
        <dbReference type="SAM" id="SignalP"/>
    </source>
</evidence>
<dbReference type="AlphaFoldDB" id="A0A2C5YTI1"/>
<dbReference type="EMBL" id="NJEU01000122">
    <property type="protein sequence ID" value="PHH81418.1"/>
    <property type="molecule type" value="Genomic_DNA"/>
</dbReference>
<sequence>MKISSALLVAFISGALAAPPSDPKSLVPFAKLGNKATASPSRNAVFDDDEEEFDAAPRLQGDDTALEQQARQQDQSLGQGQRLRQGLGVGQGQRQNQGQQDLDLDDEQVQEVPDIPEQAKANQPSNKGDPDIEGIEVEERSLFTRARQGGGRGRATAKAAGNSKAKAAGKTGGRASGKAAGKAAGAKKNGAKDAAKERVTNSFDAPGVV</sequence>
<evidence type="ECO:0000256" key="1">
    <source>
        <dbReference type="SAM" id="MobiDB-lite"/>
    </source>
</evidence>